<dbReference type="AlphaFoldDB" id="A0A1M6HJH5"/>
<evidence type="ECO:0000259" key="1">
    <source>
        <dbReference type="Pfam" id="PF20815"/>
    </source>
</evidence>
<sequence>MKEIFNDENFKSLKNLENCNLNFPGIYAIKIKDISILPKQLREEIENQDSTIIYVGKASQSLKKRLDEECRGKRHGTFFRGIGALINLKPPKGSLIGKSNSNNYKFNQSDSIKIINWMNENLLFNYLKAEKNIDYIERDLIKHFQPILNSTHNPKKSKYLAALRKECRNVALK</sequence>
<dbReference type="EMBL" id="FQZI01000015">
    <property type="protein sequence ID" value="SHJ22360.1"/>
    <property type="molecule type" value="Genomic_DNA"/>
</dbReference>
<dbReference type="Pfam" id="PF20815">
    <property type="entry name" value="GIY_YIG_2"/>
    <property type="match status" value="1"/>
</dbReference>
<keyword evidence="3" id="KW-1185">Reference proteome</keyword>
<proteinExistence type="predicted"/>
<evidence type="ECO:0000313" key="3">
    <source>
        <dbReference type="Proteomes" id="UP000184488"/>
    </source>
</evidence>
<dbReference type="Proteomes" id="UP000184488">
    <property type="component" value="Unassembled WGS sequence"/>
</dbReference>
<organism evidence="2 3">
    <name type="scientific">Flavobacterium terrae</name>
    <dbReference type="NCBI Taxonomy" id="415425"/>
    <lineage>
        <taxon>Bacteria</taxon>
        <taxon>Pseudomonadati</taxon>
        <taxon>Bacteroidota</taxon>
        <taxon>Flavobacteriia</taxon>
        <taxon>Flavobacteriales</taxon>
        <taxon>Flavobacteriaceae</taxon>
        <taxon>Flavobacterium</taxon>
    </lineage>
</organism>
<protein>
    <recommendedName>
        <fullName evidence="1">GIY-YIG catalytic domain-containing protein</fullName>
    </recommendedName>
</protein>
<feature type="domain" description="GIY-YIG catalytic" evidence="1">
    <location>
        <begin position="25"/>
        <end position="166"/>
    </location>
</feature>
<dbReference type="InterPro" id="IPR049311">
    <property type="entry name" value="GIY_YIG_cat"/>
</dbReference>
<dbReference type="OrthoDB" id="5071506at2"/>
<dbReference type="RefSeq" id="WP_073312312.1">
    <property type="nucleotide sequence ID" value="NZ_FQZI01000015.1"/>
</dbReference>
<gene>
    <name evidence="2" type="ORF">SAMN05444363_0031</name>
</gene>
<evidence type="ECO:0000313" key="2">
    <source>
        <dbReference type="EMBL" id="SHJ22360.1"/>
    </source>
</evidence>
<dbReference type="STRING" id="415425.SAMN05444363_0031"/>
<name>A0A1M6HJH5_9FLAO</name>
<reference evidence="3" key="1">
    <citation type="submission" date="2016-11" db="EMBL/GenBank/DDBJ databases">
        <authorList>
            <person name="Varghese N."/>
            <person name="Submissions S."/>
        </authorList>
    </citation>
    <scope>NUCLEOTIDE SEQUENCE [LARGE SCALE GENOMIC DNA]</scope>
    <source>
        <strain evidence="3">DSM 18829</strain>
    </source>
</reference>
<accession>A0A1M6HJH5</accession>